<keyword evidence="1" id="KW-0343">GTPase activation</keyword>
<comment type="caution">
    <text evidence="5">The sequence shown here is derived from an EMBL/GenBank/DDBJ whole genome shotgun (WGS) entry which is preliminary data.</text>
</comment>
<keyword evidence="6" id="KW-1185">Reference proteome</keyword>
<dbReference type="GO" id="GO:0005829">
    <property type="term" value="C:cytosol"/>
    <property type="evidence" value="ECO:0007669"/>
    <property type="project" value="TreeGrafter"/>
</dbReference>
<dbReference type="PANTHER" id="PTHR24113:SF12">
    <property type="entry name" value="RAN GTPASE-ACTIVATING PROTEIN 1"/>
    <property type="match status" value="1"/>
</dbReference>
<sequence>MTSPTLPFEIIAAIFKLLPEEDAIGHCLIRTDLFNCSLVSRDWRAIALPILWKEVRFGLERSFDTYDDVSILNKEIWLNIADLLVDEYNEIDDERVCALAKALKMNTSLRNLKLYVDNAMHIFMCSSIANDIGEKGASALAEALEINTSLQNLDISDNHILSNGAISLAEVLKMNVSLQSLNLEHNGIADDGASAIAEALKMNTNLQNLNLAFNYIGDKGIGALVESLKTNRSLQNLDLSCM</sequence>
<accession>A0A433QCM5</accession>
<dbReference type="SMART" id="SM00368">
    <property type="entry name" value="LRR_RI"/>
    <property type="match status" value="4"/>
</dbReference>
<dbReference type="AlphaFoldDB" id="A0A433QCM5"/>
<evidence type="ECO:0000313" key="5">
    <source>
        <dbReference type="EMBL" id="RUS27512.1"/>
    </source>
</evidence>
<dbReference type="Pfam" id="PF13516">
    <property type="entry name" value="LRR_6"/>
    <property type="match status" value="3"/>
</dbReference>
<dbReference type="InterPro" id="IPR036047">
    <property type="entry name" value="F-box-like_dom_sf"/>
</dbReference>
<dbReference type="InterPro" id="IPR001611">
    <property type="entry name" value="Leu-rich_rpt"/>
</dbReference>
<dbReference type="GO" id="GO:0005634">
    <property type="term" value="C:nucleus"/>
    <property type="evidence" value="ECO:0007669"/>
    <property type="project" value="TreeGrafter"/>
</dbReference>
<dbReference type="PANTHER" id="PTHR24113">
    <property type="entry name" value="RAN GTPASE-ACTIVATING PROTEIN 1"/>
    <property type="match status" value="1"/>
</dbReference>
<dbReference type="Proteomes" id="UP000274822">
    <property type="component" value="Unassembled WGS sequence"/>
</dbReference>
<evidence type="ECO:0000256" key="2">
    <source>
        <dbReference type="ARBA" id="ARBA00022614"/>
    </source>
</evidence>
<dbReference type="GO" id="GO:0048471">
    <property type="term" value="C:perinuclear region of cytoplasm"/>
    <property type="evidence" value="ECO:0007669"/>
    <property type="project" value="TreeGrafter"/>
</dbReference>
<protein>
    <recommendedName>
        <fullName evidence="4">F-box domain-containing protein</fullName>
    </recommendedName>
</protein>
<dbReference type="GO" id="GO:0005096">
    <property type="term" value="F:GTPase activator activity"/>
    <property type="evidence" value="ECO:0007669"/>
    <property type="project" value="UniProtKB-KW"/>
</dbReference>
<reference evidence="5 6" key="1">
    <citation type="journal article" date="2018" name="New Phytol.">
        <title>Phylogenomics of Endogonaceae and evolution of mycorrhizas within Mucoromycota.</title>
        <authorList>
            <person name="Chang Y."/>
            <person name="Desiro A."/>
            <person name="Na H."/>
            <person name="Sandor L."/>
            <person name="Lipzen A."/>
            <person name="Clum A."/>
            <person name="Barry K."/>
            <person name="Grigoriev I.V."/>
            <person name="Martin F.M."/>
            <person name="Stajich J.E."/>
            <person name="Smith M.E."/>
            <person name="Bonito G."/>
            <person name="Spatafora J.W."/>
        </authorList>
    </citation>
    <scope>NUCLEOTIDE SEQUENCE [LARGE SCALE GENOMIC DNA]</scope>
    <source>
        <strain evidence="5 6">AD002</strain>
    </source>
</reference>
<evidence type="ECO:0000313" key="6">
    <source>
        <dbReference type="Proteomes" id="UP000274822"/>
    </source>
</evidence>
<dbReference type="GO" id="GO:0031267">
    <property type="term" value="F:small GTPase binding"/>
    <property type="evidence" value="ECO:0007669"/>
    <property type="project" value="TreeGrafter"/>
</dbReference>
<dbReference type="SUPFAM" id="SSF52047">
    <property type="entry name" value="RNI-like"/>
    <property type="match status" value="1"/>
</dbReference>
<proteinExistence type="predicted"/>
<feature type="domain" description="F-box" evidence="4">
    <location>
        <begin position="5"/>
        <end position="56"/>
    </location>
</feature>
<keyword evidence="3" id="KW-0677">Repeat</keyword>
<evidence type="ECO:0000256" key="1">
    <source>
        <dbReference type="ARBA" id="ARBA00022468"/>
    </source>
</evidence>
<dbReference type="Gene3D" id="1.20.1280.50">
    <property type="match status" value="1"/>
</dbReference>
<dbReference type="Pfam" id="PF12937">
    <property type="entry name" value="F-box-like"/>
    <property type="match status" value="1"/>
</dbReference>
<evidence type="ECO:0000259" key="4">
    <source>
        <dbReference type="Pfam" id="PF12937"/>
    </source>
</evidence>
<keyword evidence="2" id="KW-0433">Leucine-rich repeat</keyword>
<gene>
    <name evidence="5" type="ORF">BC938DRAFT_483140</name>
</gene>
<dbReference type="GO" id="GO:0006913">
    <property type="term" value="P:nucleocytoplasmic transport"/>
    <property type="evidence" value="ECO:0007669"/>
    <property type="project" value="TreeGrafter"/>
</dbReference>
<dbReference type="EMBL" id="RBNJ01008247">
    <property type="protein sequence ID" value="RUS27512.1"/>
    <property type="molecule type" value="Genomic_DNA"/>
</dbReference>
<organism evidence="5 6">
    <name type="scientific">Jimgerdemannia flammicorona</name>
    <dbReference type="NCBI Taxonomy" id="994334"/>
    <lineage>
        <taxon>Eukaryota</taxon>
        <taxon>Fungi</taxon>
        <taxon>Fungi incertae sedis</taxon>
        <taxon>Mucoromycota</taxon>
        <taxon>Mucoromycotina</taxon>
        <taxon>Endogonomycetes</taxon>
        <taxon>Endogonales</taxon>
        <taxon>Endogonaceae</taxon>
        <taxon>Jimgerdemannia</taxon>
    </lineage>
</organism>
<dbReference type="InterPro" id="IPR032675">
    <property type="entry name" value="LRR_dom_sf"/>
</dbReference>
<evidence type="ECO:0000256" key="3">
    <source>
        <dbReference type="ARBA" id="ARBA00022737"/>
    </source>
</evidence>
<dbReference type="Gene3D" id="3.80.10.10">
    <property type="entry name" value="Ribonuclease Inhibitor"/>
    <property type="match status" value="2"/>
</dbReference>
<dbReference type="InterPro" id="IPR027038">
    <property type="entry name" value="RanGap"/>
</dbReference>
<dbReference type="InterPro" id="IPR001810">
    <property type="entry name" value="F-box_dom"/>
</dbReference>
<dbReference type="SUPFAM" id="SSF81383">
    <property type="entry name" value="F-box domain"/>
    <property type="match status" value="1"/>
</dbReference>
<name>A0A433QCM5_9FUNG</name>